<feature type="chain" id="PRO_5045219954" evidence="1">
    <location>
        <begin position="25"/>
        <end position="400"/>
    </location>
</feature>
<evidence type="ECO:0000313" key="3">
    <source>
        <dbReference type="EMBL" id="MFC4232534.1"/>
    </source>
</evidence>
<protein>
    <submittedName>
        <fullName evidence="3">Metallophosphoesterase family protein</fullName>
        <ecNumber evidence="3">3.1.-.-</ecNumber>
    </submittedName>
</protein>
<dbReference type="Gene3D" id="3.60.21.10">
    <property type="match status" value="1"/>
</dbReference>
<organism evidence="3 4">
    <name type="scientific">Parasediminibacterium paludis</name>
    <dbReference type="NCBI Taxonomy" id="908966"/>
    <lineage>
        <taxon>Bacteria</taxon>
        <taxon>Pseudomonadati</taxon>
        <taxon>Bacteroidota</taxon>
        <taxon>Chitinophagia</taxon>
        <taxon>Chitinophagales</taxon>
        <taxon>Chitinophagaceae</taxon>
        <taxon>Parasediminibacterium</taxon>
    </lineage>
</organism>
<keyword evidence="3" id="KW-0378">Hydrolase</keyword>
<dbReference type="CDD" id="cd00838">
    <property type="entry name" value="MPP_superfamily"/>
    <property type="match status" value="1"/>
</dbReference>
<dbReference type="EMBL" id="JBHSDC010000022">
    <property type="protein sequence ID" value="MFC4232534.1"/>
    <property type="molecule type" value="Genomic_DNA"/>
</dbReference>
<dbReference type="GO" id="GO:0016787">
    <property type="term" value="F:hydrolase activity"/>
    <property type="evidence" value="ECO:0007669"/>
    <property type="project" value="UniProtKB-KW"/>
</dbReference>
<sequence>MNKRLIHKISLFFVAICYTLTVFAGYKTNKDTTVVSSKPITGNNIVQFVFTSDQHYGLTKTTFQGATEVDAHIVNAALVAKLNTLTGVTFPNDGGVKAGCAIKFIDCVVTTGDIANRSEKGVQAAAASWSQFYADYITGMALKDSNNHKTPIYVVPGNHDVSNAIGYHKMMTPPADPTSVIGMYNLMVSPTAPKTAATFNYATDKIHASKNIGGVHFIFLNLWPDSTERAWMENDLLTVSATTPVFLFAHSIPDVEARFFTNPNGAGDINSTDKFENLLSEVFKDGAKTINEKALIEQRAFANFVKLHPNIKAYFHGHNNYNQYYTWQGPDSTIALPCVRVDSPMKGAVSAKDETKLSFQVVAVDTLNKSMTVRECLWNATPTNPSAPIVWGSSMTFSIQ</sequence>
<keyword evidence="4" id="KW-1185">Reference proteome</keyword>
<dbReference type="RefSeq" id="WP_379014428.1">
    <property type="nucleotide sequence ID" value="NZ_JBHSDC010000022.1"/>
</dbReference>
<feature type="signal peptide" evidence="1">
    <location>
        <begin position="1"/>
        <end position="24"/>
    </location>
</feature>
<dbReference type="InterPro" id="IPR029052">
    <property type="entry name" value="Metallo-depent_PP-like"/>
</dbReference>
<evidence type="ECO:0000259" key="2">
    <source>
        <dbReference type="Pfam" id="PF00149"/>
    </source>
</evidence>
<feature type="domain" description="Calcineurin-like phosphoesterase" evidence="2">
    <location>
        <begin position="105"/>
        <end position="318"/>
    </location>
</feature>
<keyword evidence="1" id="KW-0732">Signal</keyword>
<comment type="caution">
    <text evidence="3">The sequence shown here is derived from an EMBL/GenBank/DDBJ whole genome shotgun (WGS) entry which is preliminary data.</text>
</comment>
<dbReference type="PANTHER" id="PTHR43143:SF1">
    <property type="entry name" value="SERINE_THREONINE-PROTEIN PHOSPHATASE CPPED1"/>
    <property type="match status" value="1"/>
</dbReference>
<dbReference type="Proteomes" id="UP001595906">
    <property type="component" value="Unassembled WGS sequence"/>
</dbReference>
<evidence type="ECO:0000256" key="1">
    <source>
        <dbReference type="SAM" id="SignalP"/>
    </source>
</evidence>
<name>A0ABV8PYB0_9BACT</name>
<dbReference type="PANTHER" id="PTHR43143">
    <property type="entry name" value="METALLOPHOSPHOESTERASE, CALCINEURIN SUPERFAMILY"/>
    <property type="match status" value="1"/>
</dbReference>
<proteinExistence type="predicted"/>
<accession>A0ABV8PYB0</accession>
<gene>
    <name evidence="3" type="ORF">ACFOW1_11565</name>
</gene>
<dbReference type="SUPFAM" id="SSF56300">
    <property type="entry name" value="Metallo-dependent phosphatases"/>
    <property type="match status" value="1"/>
</dbReference>
<reference evidence="4" key="1">
    <citation type="journal article" date="2019" name="Int. J. Syst. Evol. Microbiol.">
        <title>The Global Catalogue of Microorganisms (GCM) 10K type strain sequencing project: providing services to taxonomists for standard genome sequencing and annotation.</title>
        <authorList>
            <consortium name="The Broad Institute Genomics Platform"/>
            <consortium name="The Broad Institute Genome Sequencing Center for Infectious Disease"/>
            <person name="Wu L."/>
            <person name="Ma J."/>
        </authorList>
    </citation>
    <scope>NUCLEOTIDE SEQUENCE [LARGE SCALE GENOMIC DNA]</scope>
    <source>
        <strain evidence="4">CECT 8010</strain>
    </source>
</reference>
<dbReference type="EC" id="3.1.-.-" evidence="3"/>
<evidence type="ECO:0000313" key="4">
    <source>
        <dbReference type="Proteomes" id="UP001595906"/>
    </source>
</evidence>
<dbReference type="InterPro" id="IPR004843">
    <property type="entry name" value="Calcineurin-like_PHP"/>
</dbReference>
<dbReference type="Pfam" id="PF00149">
    <property type="entry name" value="Metallophos"/>
    <property type="match status" value="1"/>
</dbReference>
<dbReference type="InterPro" id="IPR051918">
    <property type="entry name" value="STPP_CPPED1"/>
</dbReference>